<evidence type="ECO:0000313" key="4">
    <source>
        <dbReference type="Proteomes" id="UP000194499"/>
    </source>
</evidence>
<reference evidence="4" key="2">
    <citation type="submission" date="2017-04" db="EMBL/GenBank/DDBJ databases">
        <authorList>
            <person name="Criscuolo A."/>
        </authorList>
    </citation>
    <scope>NUCLEOTIDE SEQUENCE [LARGE SCALE GENOMIC DNA]</scope>
</reference>
<dbReference type="RefSeq" id="WP_154304934.1">
    <property type="nucleotide sequence ID" value="NZ_CP086329.1"/>
</dbReference>
<evidence type="ECO:0000313" key="3">
    <source>
        <dbReference type="EMBL" id="SMD86385.1"/>
    </source>
</evidence>
<evidence type="ECO:0000256" key="1">
    <source>
        <dbReference type="SAM" id="MobiDB-lite"/>
    </source>
</evidence>
<dbReference type="GeneID" id="69534769"/>
<name>A0A1Y5Z8E5_9BACI</name>
<sequence>MRLKNKEDRGIDMKKDNIWTVLDDPKEQETRGPSQEPDDIFAGVDELPEITDEELPF</sequence>
<organism evidence="3 4">
    <name type="scientific">Bacillus pacificus</name>
    <dbReference type="NCBI Taxonomy" id="2026187"/>
    <lineage>
        <taxon>Bacteria</taxon>
        <taxon>Bacillati</taxon>
        <taxon>Bacillota</taxon>
        <taxon>Bacilli</taxon>
        <taxon>Bacillales</taxon>
        <taxon>Bacillaceae</taxon>
        <taxon>Bacillus</taxon>
        <taxon>Bacillus cereus group</taxon>
    </lineage>
</organism>
<feature type="region of interest" description="Disordered" evidence="1">
    <location>
        <begin position="23"/>
        <end position="42"/>
    </location>
</feature>
<dbReference type="Proteomes" id="UP001174229">
    <property type="component" value="Unassembled WGS sequence"/>
</dbReference>
<accession>A0A1Y5Z8E5</accession>
<dbReference type="EMBL" id="FWZB01000033">
    <property type="protein sequence ID" value="SMD86385.1"/>
    <property type="molecule type" value="Genomic_DNA"/>
</dbReference>
<evidence type="ECO:0000313" key="2">
    <source>
        <dbReference type="EMBL" id="MDK7393946.1"/>
    </source>
</evidence>
<protein>
    <submittedName>
        <fullName evidence="3">Uncharacterized protein</fullName>
    </submittedName>
</protein>
<proteinExistence type="predicted"/>
<dbReference type="AlphaFoldDB" id="A0A1Y5Z8E5"/>
<reference evidence="2" key="3">
    <citation type="submission" date="2022-11" db="EMBL/GenBank/DDBJ databases">
        <title>WGS-based characterization of Bacillus cereus isolated from food &amp; feed additives.</title>
        <authorList>
            <person name="Bogaerts B."/>
            <person name="Fraiture M.-A."/>
            <person name="Roosens N.H.C."/>
            <person name="De Keersmaecker S.C.J."/>
            <person name="Vanneste K."/>
        </authorList>
    </citation>
    <scope>NUCLEOTIDE SEQUENCE</scope>
    <source>
        <strain evidence="2">74.2</strain>
    </source>
</reference>
<dbReference type="Proteomes" id="UP000194499">
    <property type="component" value="Unassembled WGS sequence"/>
</dbReference>
<dbReference type="EMBL" id="JAPNPE010000011">
    <property type="protein sequence ID" value="MDK7393946.1"/>
    <property type="molecule type" value="Genomic_DNA"/>
</dbReference>
<reference evidence="3" key="1">
    <citation type="submission" date="2017-04" db="EMBL/GenBank/DDBJ databases">
        <authorList>
            <person name="Afonso C.L."/>
            <person name="Miller P.J."/>
            <person name="Scott M.A."/>
            <person name="Spackman E."/>
            <person name="Goraichik I."/>
            <person name="Dimitrov K.M."/>
            <person name="Suarez D.L."/>
            <person name="Swayne D.E."/>
        </authorList>
    </citation>
    <scope>NUCLEOTIDE SEQUENCE [LARGE SCALE GENOMIC DNA]</scope>
    <source>
        <strain evidence="3">16-00191</strain>
    </source>
</reference>
<gene>
    <name evidence="3" type="ORF">BACERE00191_01615</name>
    <name evidence="2" type="ORF">OWO78_21445</name>
</gene>